<dbReference type="Proteomes" id="UP000223891">
    <property type="component" value="Segment"/>
</dbReference>
<evidence type="ECO:0000313" key="4">
    <source>
        <dbReference type="EMBL" id="AMM43700.1"/>
    </source>
</evidence>
<keyword evidence="5" id="KW-1185">Reference proteome</keyword>
<dbReference type="InterPro" id="IPR016193">
    <property type="entry name" value="Cytidine_deaminase-like"/>
</dbReference>
<dbReference type="GO" id="GO:0008270">
    <property type="term" value="F:zinc ion binding"/>
    <property type="evidence" value="ECO:0007669"/>
    <property type="project" value="InterPro"/>
</dbReference>
<reference evidence="5" key="1">
    <citation type="submission" date="2016-01" db="EMBL/GenBank/DDBJ databases">
        <title>Isolation and Characterization of Enterobacteria phage CBB.</title>
        <authorList>
            <person name="Buttimer C.T.H."/>
            <person name="Hendrix H."/>
            <person name="Alexandre H."/>
            <person name="O'Mahony J."/>
            <person name="Lavigne R."/>
            <person name="Coffey A."/>
        </authorList>
    </citation>
    <scope>NUCLEOTIDE SEQUENCE [LARGE SCALE GENOMIC DNA]</scope>
</reference>
<evidence type="ECO:0000256" key="1">
    <source>
        <dbReference type="ARBA" id="ARBA00022723"/>
    </source>
</evidence>
<feature type="domain" description="CMP/dCMP-type deaminase" evidence="3">
    <location>
        <begin position="20"/>
        <end position="119"/>
    </location>
</feature>
<dbReference type="Pfam" id="PF00383">
    <property type="entry name" value="dCMP_cyt_deam_1"/>
    <property type="match status" value="1"/>
</dbReference>
<dbReference type="PROSITE" id="PS00903">
    <property type="entry name" value="CYT_DCMP_DEAMINASES_1"/>
    <property type="match status" value="1"/>
</dbReference>
<name>A0A1L2CUJ3_9CAUD</name>
<evidence type="ECO:0000313" key="5">
    <source>
        <dbReference type="Proteomes" id="UP000223891"/>
    </source>
</evidence>
<keyword evidence="1" id="KW-0479">Metal-binding</keyword>
<keyword evidence="2" id="KW-0862">Zinc</keyword>
<sequence>MKIEKLIGILREMPQHQQVKCTRKKYKIIACALDRKGKVLAMRTNDYECSHPLQKHFAVLVGKPEAIFLHAEIATLIAARKEVHKLLIARVDRNGNPLSAKPCPICEKAIEAFGVKEIEYT</sequence>
<protein>
    <submittedName>
        <fullName evidence="4">dCMP deaminase</fullName>
    </submittedName>
</protein>
<dbReference type="InterPro" id="IPR002125">
    <property type="entry name" value="CMP_dCMP_dom"/>
</dbReference>
<dbReference type="Gene3D" id="3.40.140.10">
    <property type="entry name" value="Cytidine Deaminase, domain 2"/>
    <property type="match status" value="1"/>
</dbReference>
<evidence type="ECO:0000256" key="2">
    <source>
        <dbReference type="ARBA" id="ARBA00022833"/>
    </source>
</evidence>
<dbReference type="GO" id="GO:0016787">
    <property type="term" value="F:hydrolase activity"/>
    <property type="evidence" value="ECO:0007669"/>
    <property type="project" value="InterPro"/>
</dbReference>
<dbReference type="EMBL" id="KU574722">
    <property type="protein sequence ID" value="AMM43700.1"/>
    <property type="molecule type" value="Genomic_DNA"/>
</dbReference>
<proteinExistence type="predicted"/>
<dbReference type="SUPFAM" id="SSF53927">
    <property type="entry name" value="Cytidine deaminase-like"/>
    <property type="match status" value="1"/>
</dbReference>
<gene>
    <name evidence="4" type="ORF">CBB_135</name>
</gene>
<organism evidence="4 5">
    <name type="scientific">Pectobacterium phage vB_PcaM_CBB</name>
    <dbReference type="NCBI Taxonomy" id="2772511"/>
    <lineage>
        <taxon>Viruses</taxon>
        <taxon>Duplodnaviria</taxon>
        <taxon>Heunggongvirae</taxon>
        <taxon>Uroviricota</taxon>
        <taxon>Caudoviricetes</taxon>
        <taxon>Mimasvirus</taxon>
        <taxon>Mimasvirus CBB</taxon>
    </lineage>
</organism>
<accession>A0A1L2CUJ3</accession>
<dbReference type="InterPro" id="IPR016192">
    <property type="entry name" value="APOBEC/CMP_deaminase_Zn-bd"/>
</dbReference>
<evidence type="ECO:0000259" key="3">
    <source>
        <dbReference type="Pfam" id="PF00383"/>
    </source>
</evidence>